<dbReference type="InterPro" id="IPR001789">
    <property type="entry name" value="Sig_transdc_resp-reg_receiver"/>
</dbReference>
<evidence type="ECO:0000313" key="8">
    <source>
        <dbReference type="Proteomes" id="UP001442494"/>
    </source>
</evidence>
<keyword evidence="8" id="KW-1185">Reference proteome</keyword>
<dbReference type="SMART" id="SM00342">
    <property type="entry name" value="HTH_ARAC"/>
    <property type="match status" value="1"/>
</dbReference>
<feature type="domain" description="HTH araC/xylS-type" evidence="5">
    <location>
        <begin position="161"/>
        <end position="259"/>
    </location>
</feature>
<dbReference type="InterPro" id="IPR018062">
    <property type="entry name" value="HTH_AraC-typ_CS"/>
</dbReference>
<evidence type="ECO:0000259" key="5">
    <source>
        <dbReference type="PROSITE" id="PS01124"/>
    </source>
</evidence>
<dbReference type="PANTHER" id="PTHR43280:SF28">
    <property type="entry name" value="HTH-TYPE TRANSCRIPTIONAL ACTIVATOR RHAS"/>
    <property type="match status" value="1"/>
</dbReference>
<dbReference type="EMBL" id="JAMPKK010000046">
    <property type="protein sequence ID" value="MEP0866561.1"/>
    <property type="molecule type" value="Genomic_DNA"/>
</dbReference>
<keyword evidence="1" id="KW-0805">Transcription regulation</keyword>
<feature type="domain" description="Response regulatory" evidence="6">
    <location>
        <begin position="3"/>
        <end position="119"/>
    </location>
</feature>
<keyword evidence="4" id="KW-0597">Phosphoprotein</keyword>
<evidence type="ECO:0000259" key="6">
    <source>
        <dbReference type="PROSITE" id="PS50110"/>
    </source>
</evidence>
<reference evidence="7 8" key="1">
    <citation type="submission" date="2022-04" db="EMBL/GenBank/DDBJ databases">
        <title>Positive selection, recombination, and allopatry shape intraspecific diversity of widespread and dominant cyanobacteria.</title>
        <authorList>
            <person name="Wei J."/>
            <person name="Shu W."/>
            <person name="Hu C."/>
        </authorList>
    </citation>
    <scope>NUCLEOTIDE SEQUENCE [LARGE SCALE GENOMIC DNA]</scope>
    <source>
        <strain evidence="7 8">GB2-A5</strain>
    </source>
</reference>
<feature type="modified residue" description="4-aspartylphosphate" evidence="4">
    <location>
        <position position="52"/>
    </location>
</feature>
<dbReference type="SUPFAM" id="SSF52172">
    <property type="entry name" value="CheY-like"/>
    <property type="match status" value="1"/>
</dbReference>
<dbReference type="SUPFAM" id="SSF46689">
    <property type="entry name" value="Homeodomain-like"/>
    <property type="match status" value="2"/>
</dbReference>
<dbReference type="Gene3D" id="1.10.10.60">
    <property type="entry name" value="Homeodomain-like"/>
    <property type="match status" value="2"/>
</dbReference>
<dbReference type="PROSITE" id="PS50110">
    <property type="entry name" value="RESPONSE_REGULATORY"/>
    <property type="match status" value="1"/>
</dbReference>
<comment type="caution">
    <text evidence="7">The sequence shown here is derived from an EMBL/GenBank/DDBJ whole genome shotgun (WGS) entry which is preliminary data.</text>
</comment>
<protein>
    <submittedName>
        <fullName evidence="7">DNA-binding response regulator</fullName>
    </submittedName>
</protein>
<dbReference type="Gene3D" id="3.40.50.2300">
    <property type="match status" value="1"/>
</dbReference>
<dbReference type="Pfam" id="PF00072">
    <property type="entry name" value="Response_reg"/>
    <property type="match status" value="1"/>
</dbReference>
<dbReference type="InterPro" id="IPR018060">
    <property type="entry name" value="HTH_AraC"/>
</dbReference>
<gene>
    <name evidence="7" type="ORF">NDI37_19065</name>
</gene>
<dbReference type="Pfam" id="PF12833">
    <property type="entry name" value="HTH_18"/>
    <property type="match status" value="1"/>
</dbReference>
<proteinExistence type="predicted"/>
<keyword evidence="2 7" id="KW-0238">DNA-binding</keyword>
<dbReference type="InterPro" id="IPR009057">
    <property type="entry name" value="Homeodomain-like_sf"/>
</dbReference>
<dbReference type="GO" id="GO:0003677">
    <property type="term" value="F:DNA binding"/>
    <property type="evidence" value="ECO:0007669"/>
    <property type="project" value="UniProtKB-KW"/>
</dbReference>
<evidence type="ECO:0000256" key="2">
    <source>
        <dbReference type="ARBA" id="ARBA00023125"/>
    </source>
</evidence>
<evidence type="ECO:0000256" key="3">
    <source>
        <dbReference type="ARBA" id="ARBA00023163"/>
    </source>
</evidence>
<dbReference type="PROSITE" id="PS01124">
    <property type="entry name" value="HTH_ARAC_FAMILY_2"/>
    <property type="match status" value="1"/>
</dbReference>
<accession>A0ABV0JSX7</accession>
<evidence type="ECO:0000313" key="7">
    <source>
        <dbReference type="EMBL" id="MEP0866561.1"/>
    </source>
</evidence>
<dbReference type="Proteomes" id="UP001442494">
    <property type="component" value="Unassembled WGS sequence"/>
</dbReference>
<name>A0ABV0JSX7_9CYAN</name>
<keyword evidence="3" id="KW-0804">Transcription</keyword>
<evidence type="ECO:0000256" key="4">
    <source>
        <dbReference type="PROSITE-ProRule" id="PRU00169"/>
    </source>
</evidence>
<dbReference type="PANTHER" id="PTHR43280">
    <property type="entry name" value="ARAC-FAMILY TRANSCRIPTIONAL REGULATOR"/>
    <property type="match status" value="1"/>
</dbReference>
<evidence type="ECO:0000256" key="1">
    <source>
        <dbReference type="ARBA" id="ARBA00023015"/>
    </source>
</evidence>
<organism evidence="7 8">
    <name type="scientific">Funiculus sociatus GB2-A5</name>
    <dbReference type="NCBI Taxonomy" id="2933946"/>
    <lineage>
        <taxon>Bacteria</taxon>
        <taxon>Bacillati</taxon>
        <taxon>Cyanobacteriota</taxon>
        <taxon>Cyanophyceae</taxon>
        <taxon>Coleofasciculales</taxon>
        <taxon>Coleofasciculaceae</taxon>
        <taxon>Funiculus</taxon>
    </lineage>
</organism>
<dbReference type="PROSITE" id="PS00041">
    <property type="entry name" value="HTH_ARAC_FAMILY_1"/>
    <property type="match status" value="1"/>
</dbReference>
<sequence length="267" mass="29760">MKKILVIEDRAETLNLFLKCLKAEGFYTIGAENGLIGVQQAEQELPDLIISDITMPELDGYGVLTTLRQNPATAIIPLIFLTAKANRADIRKGMELGADDYLTKPCTVNELVKAITACLEKRTTLQQCYTAQSQLVLEAPSADSVSSAGSQPTFPSDSQLSEVFRFIEANYHQPITLSDVAQAVGYSPGYLTKLVRRQTGQTVQSWIIKRRMIAACYLLLETSEKVEEIAAKVGYQCAVHFFRQFRQHQGTTPQAWRKERCSYSNPT</sequence>
<dbReference type="InterPro" id="IPR011006">
    <property type="entry name" value="CheY-like_superfamily"/>
</dbReference>
<dbReference type="SMART" id="SM00448">
    <property type="entry name" value="REC"/>
    <property type="match status" value="1"/>
</dbReference>